<evidence type="ECO:0000256" key="5">
    <source>
        <dbReference type="ARBA" id="ARBA00022597"/>
    </source>
</evidence>
<evidence type="ECO:0000256" key="12">
    <source>
        <dbReference type="ARBA" id="ARBA00023139"/>
    </source>
</evidence>
<organism evidence="19 20">
    <name type="scientific">Vitreoscilla stercoraria</name>
    <dbReference type="NCBI Taxonomy" id="61"/>
    <lineage>
        <taxon>Bacteria</taxon>
        <taxon>Pseudomonadati</taxon>
        <taxon>Pseudomonadota</taxon>
        <taxon>Betaproteobacteria</taxon>
        <taxon>Neisseriales</taxon>
        <taxon>Neisseriaceae</taxon>
        <taxon>Vitreoscilla</taxon>
    </lineage>
</organism>
<keyword evidence="4" id="KW-1134">Transmembrane beta strand</keyword>
<evidence type="ECO:0000313" key="19">
    <source>
        <dbReference type="EMBL" id="UOO92726.1"/>
    </source>
</evidence>
<protein>
    <submittedName>
        <fullName evidence="19">Polysaccharide biosynthesis/export family protein</fullName>
    </submittedName>
</protein>
<reference evidence="19" key="1">
    <citation type="submission" date="2021-12" db="EMBL/GenBank/DDBJ databases">
        <authorList>
            <person name="Veyrier F.J."/>
        </authorList>
    </citation>
    <scope>NUCLEOTIDE SEQUENCE</scope>
    <source>
        <strain evidence="19">SAG 1488-6</strain>
    </source>
</reference>
<evidence type="ECO:0000256" key="4">
    <source>
        <dbReference type="ARBA" id="ARBA00022452"/>
    </source>
</evidence>
<reference evidence="19" key="2">
    <citation type="journal article" date="2022" name="Res Sq">
        <title>Evolution of multicellular longitudinally dividing oral cavity symbionts (Neisseriaceae).</title>
        <authorList>
            <person name="Nyongesa S."/>
            <person name="Weber P."/>
            <person name="Bernet E."/>
            <person name="Pullido F."/>
            <person name="Nieckarz M."/>
            <person name="Delaby M."/>
            <person name="Nieves C."/>
            <person name="Viehboeck T."/>
            <person name="Krause N."/>
            <person name="Rivera-Millot A."/>
            <person name="Nakamura A."/>
            <person name="Vischer N."/>
            <person name="VanNieuwenhze M."/>
            <person name="Brun Y."/>
            <person name="Cava F."/>
            <person name="Bulgheresi S."/>
            <person name="Veyrier F."/>
        </authorList>
    </citation>
    <scope>NUCLEOTIDE SEQUENCE</scope>
    <source>
        <strain evidence="19">SAG 1488-6</strain>
    </source>
</reference>
<dbReference type="NCBIfam" id="NF011658">
    <property type="entry name" value="PRK15078.1"/>
    <property type="match status" value="1"/>
</dbReference>
<dbReference type="RefSeq" id="WP_211206658.1">
    <property type="nucleotide sequence ID" value="NZ_CP091512.1"/>
</dbReference>
<dbReference type="PANTHER" id="PTHR33619">
    <property type="entry name" value="POLYSACCHARIDE EXPORT PROTEIN GFCE-RELATED"/>
    <property type="match status" value="1"/>
</dbReference>
<keyword evidence="5" id="KW-0762">Sugar transport</keyword>
<keyword evidence="14" id="KW-0449">Lipoprotein</keyword>
<evidence type="ECO:0000256" key="13">
    <source>
        <dbReference type="ARBA" id="ARBA00023237"/>
    </source>
</evidence>
<dbReference type="InterPro" id="IPR054765">
    <property type="entry name" value="SLBB_dom"/>
</dbReference>
<feature type="signal peptide" evidence="15">
    <location>
        <begin position="1"/>
        <end position="30"/>
    </location>
</feature>
<proteinExistence type="inferred from homology"/>
<keyword evidence="3" id="KW-0813">Transport</keyword>
<evidence type="ECO:0000256" key="9">
    <source>
        <dbReference type="ARBA" id="ARBA00023065"/>
    </source>
</evidence>
<keyword evidence="13" id="KW-0998">Cell outer membrane</keyword>
<evidence type="ECO:0000259" key="18">
    <source>
        <dbReference type="Pfam" id="PF22461"/>
    </source>
</evidence>
<keyword evidence="8" id="KW-0625">Polysaccharide transport</keyword>
<dbReference type="InterPro" id="IPR049712">
    <property type="entry name" value="Poly_export"/>
</dbReference>
<feature type="chain" id="PRO_5046249966" evidence="15">
    <location>
        <begin position="31"/>
        <end position="390"/>
    </location>
</feature>
<evidence type="ECO:0000256" key="8">
    <source>
        <dbReference type="ARBA" id="ARBA00023047"/>
    </source>
</evidence>
<evidence type="ECO:0000256" key="15">
    <source>
        <dbReference type="SAM" id="SignalP"/>
    </source>
</evidence>
<keyword evidence="11" id="KW-0472">Membrane</keyword>
<dbReference type="Gene3D" id="1.20.5.70">
    <property type="match status" value="1"/>
</dbReference>
<feature type="domain" description="Polysaccharide export protein N-terminal" evidence="16">
    <location>
        <begin position="90"/>
        <end position="181"/>
    </location>
</feature>
<comment type="subcellular location">
    <subcellularLocation>
        <location evidence="1">Cell outer membrane</location>
        <topology evidence="1">Multi-pass membrane protein</topology>
    </subcellularLocation>
</comment>
<sequence length="390" mass="42432">MNVNFKILGTRTVKSVKNIVLISSMVASLAACTVPGSALKINNKNVVAQSDQHVSIDELVDIYPITPLLVQRLQKPALHSKENIALLQAKQKYQYRVQAGDVLRVTVWDHPQLMAPVGVVPVSSSRDMPTTAGQVIHEDGRIYYPYVGAISVAGKTTTEIRRIVTQRLAGYIKNPKVEVDVVQYRSQRVYVSGAVRASNQLPITNVPLTLLDAINNVGGYNENADIQNIKITRDGRDLAVSLYDLMQHGDLSQNLLLKDGDVVYVPNNERMKVHILGEVQAQKTLRMEPAGMTLTAALGAANGLNNNIANAKGVFVIRAESGMSNNKIGKIYQLDLSDASAHVLGAQFQLEPNDVVYVTAAPVARWNRVLSNIFPSVSSLLAVSNSVGSF</sequence>
<dbReference type="Gene3D" id="3.10.560.10">
    <property type="entry name" value="Outer membrane lipoprotein wza domain like"/>
    <property type="match status" value="2"/>
</dbReference>
<keyword evidence="7 15" id="KW-0732">Signal</keyword>
<evidence type="ECO:0000256" key="7">
    <source>
        <dbReference type="ARBA" id="ARBA00022729"/>
    </source>
</evidence>
<evidence type="ECO:0000256" key="11">
    <source>
        <dbReference type="ARBA" id="ARBA00023136"/>
    </source>
</evidence>
<feature type="domain" description="SLBB" evidence="18">
    <location>
        <begin position="272"/>
        <end position="358"/>
    </location>
</feature>
<dbReference type="PROSITE" id="PS51257">
    <property type="entry name" value="PROKAR_LIPOPROTEIN"/>
    <property type="match status" value="1"/>
</dbReference>
<keyword evidence="12" id="KW-0564">Palmitate</keyword>
<dbReference type="Pfam" id="PF02563">
    <property type="entry name" value="Poly_export"/>
    <property type="match status" value="1"/>
</dbReference>
<dbReference type="InterPro" id="IPR040716">
    <property type="entry name" value="Wza_C"/>
</dbReference>
<dbReference type="Pfam" id="PF22461">
    <property type="entry name" value="SLBB_2"/>
    <property type="match status" value="2"/>
</dbReference>
<keyword evidence="6" id="KW-0812">Transmembrane</keyword>
<gene>
    <name evidence="19" type="ORF">LVJ81_01370</name>
</gene>
<dbReference type="EMBL" id="CP091512">
    <property type="protein sequence ID" value="UOO92726.1"/>
    <property type="molecule type" value="Genomic_DNA"/>
</dbReference>
<dbReference type="Gene3D" id="3.30.1950.10">
    <property type="entry name" value="wza like domain"/>
    <property type="match status" value="1"/>
</dbReference>
<evidence type="ECO:0000256" key="2">
    <source>
        <dbReference type="ARBA" id="ARBA00009450"/>
    </source>
</evidence>
<dbReference type="Pfam" id="PF18412">
    <property type="entry name" value="Wza_C"/>
    <property type="match status" value="1"/>
</dbReference>
<evidence type="ECO:0000256" key="10">
    <source>
        <dbReference type="ARBA" id="ARBA00023114"/>
    </source>
</evidence>
<evidence type="ECO:0000256" key="6">
    <source>
        <dbReference type="ARBA" id="ARBA00022692"/>
    </source>
</evidence>
<evidence type="ECO:0000256" key="14">
    <source>
        <dbReference type="ARBA" id="ARBA00023288"/>
    </source>
</evidence>
<evidence type="ECO:0000259" key="17">
    <source>
        <dbReference type="Pfam" id="PF18412"/>
    </source>
</evidence>
<comment type="similarity">
    <text evidence="2">Belongs to the BexD/CtrA/VexA family.</text>
</comment>
<dbReference type="InterPro" id="IPR003715">
    <property type="entry name" value="Poly_export_N"/>
</dbReference>
<evidence type="ECO:0000259" key="16">
    <source>
        <dbReference type="Pfam" id="PF02563"/>
    </source>
</evidence>
<feature type="domain" description="Outer-membrane lipoprotein Wza C-terminal" evidence="17">
    <location>
        <begin position="361"/>
        <end position="386"/>
    </location>
</feature>
<dbReference type="PANTHER" id="PTHR33619:SF3">
    <property type="entry name" value="POLYSACCHARIDE EXPORT PROTEIN GFCE-RELATED"/>
    <property type="match status" value="1"/>
</dbReference>
<keyword evidence="9" id="KW-0406">Ion transport</keyword>
<feature type="domain" description="SLBB" evidence="18">
    <location>
        <begin position="187"/>
        <end position="265"/>
    </location>
</feature>
<name>A0ABY4EAE9_VITST</name>
<evidence type="ECO:0000256" key="1">
    <source>
        <dbReference type="ARBA" id="ARBA00004571"/>
    </source>
</evidence>
<accession>A0ABY4EAE9</accession>
<keyword evidence="10" id="KW-0626">Porin</keyword>
<evidence type="ECO:0000313" key="20">
    <source>
        <dbReference type="Proteomes" id="UP000832034"/>
    </source>
</evidence>
<dbReference type="Proteomes" id="UP000832034">
    <property type="component" value="Chromosome"/>
</dbReference>
<keyword evidence="20" id="KW-1185">Reference proteome</keyword>
<evidence type="ECO:0000256" key="3">
    <source>
        <dbReference type="ARBA" id="ARBA00022448"/>
    </source>
</evidence>